<feature type="compositionally biased region" description="Low complexity" evidence="4">
    <location>
        <begin position="242"/>
        <end position="259"/>
    </location>
</feature>
<dbReference type="InterPro" id="IPR050091">
    <property type="entry name" value="PKS_NRPS_Biosynth_Enz"/>
</dbReference>
<evidence type="ECO:0000256" key="1">
    <source>
        <dbReference type="ARBA" id="ARBA00022450"/>
    </source>
</evidence>
<dbReference type="InterPro" id="IPR009081">
    <property type="entry name" value="PP-bd_ACP"/>
</dbReference>
<dbReference type="Pfam" id="PF00975">
    <property type="entry name" value="Thioesterase"/>
    <property type="match status" value="1"/>
</dbReference>
<dbReference type="SUPFAM" id="SSF53474">
    <property type="entry name" value="alpha/beta-Hydrolases"/>
    <property type="match status" value="1"/>
</dbReference>
<feature type="region of interest" description="Disordered" evidence="4">
    <location>
        <begin position="864"/>
        <end position="889"/>
    </location>
</feature>
<dbReference type="GO" id="GO:0031177">
    <property type="term" value="F:phosphopantetheine binding"/>
    <property type="evidence" value="ECO:0007669"/>
    <property type="project" value="InterPro"/>
</dbReference>
<dbReference type="PROSITE" id="PS50075">
    <property type="entry name" value="CARRIER"/>
    <property type="match status" value="1"/>
</dbReference>
<dbReference type="InterPro" id="IPR006162">
    <property type="entry name" value="Ppantetheine_attach_site"/>
</dbReference>
<dbReference type="SMART" id="SM00822">
    <property type="entry name" value="PKS_KR"/>
    <property type="match status" value="1"/>
</dbReference>
<evidence type="ECO:0000313" key="6">
    <source>
        <dbReference type="EMBL" id="SNQ49807.1"/>
    </source>
</evidence>
<dbReference type="GO" id="GO:0006633">
    <property type="term" value="P:fatty acid biosynthetic process"/>
    <property type="evidence" value="ECO:0007669"/>
    <property type="project" value="TreeGrafter"/>
</dbReference>
<dbReference type="InterPro" id="IPR014043">
    <property type="entry name" value="Acyl_transferase_dom"/>
</dbReference>
<dbReference type="InterPro" id="IPR036736">
    <property type="entry name" value="ACP-like_sf"/>
</dbReference>
<dbReference type="GO" id="GO:0004312">
    <property type="term" value="F:fatty acid synthase activity"/>
    <property type="evidence" value="ECO:0007669"/>
    <property type="project" value="TreeGrafter"/>
</dbReference>
<keyword evidence="7" id="KW-1185">Reference proteome</keyword>
<evidence type="ECO:0000256" key="2">
    <source>
        <dbReference type="ARBA" id="ARBA00022553"/>
    </source>
</evidence>
<feature type="compositionally biased region" description="Basic and acidic residues" evidence="4">
    <location>
        <begin position="1176"/>
        <end position="1189"/>
    </location>
</feature>
<dbReference type="PANTHER" id="PTHR43775">
    <property type="entry name" value="FATTY ACID SYNTHASE"/>
    <property type="match status" value="1"/>
</dbReference>
<evidence type="ECO:0000313" key="7">
    <source>
        <dbReference type="Proteomes" id="UP000234331"/>
    </source>
</evidence>
<dbReference type="SUPFAM" id="SSF52151">
    <property type="entry name" value="FabD/lysophospholipase-like"/>
    <property type="match status" value="1"/>
</dbReference>
<organism evidence="6 7">
    <name type="scientific">Frankia canadensis</name>
    <dbReference type="NCBI Taxonomy" id="1836972"/>
    <lineage>
        <taxon>Bacteria</taxon>
        <taxon>Bacillati</taxon>
        <taxon>Actinomycetota</taxon>
        <taxon>Actinomycetes</taxon>
        <taxon>Frankiales</taxon>
        <taxon>Frankiaceae</taxon>
        <taxon>Frankia</taxon>
    </lineage>
</organism>
<accession>A0A2I2KVV6</accession>
<reference evidence="6 7" key="1">
    <citation type="submission" date="2017-06" db="EMBL/GenBank/DDBJ databases">
        <authorList>
            <person name="Kim H.J."/>
            <person name="Triplett B.A."/>
        </authorList>
    </citation>
    <scope>NUCLEOTIDE SEQUENCE [LARGE SCALE GENOMIC DNA]</scope>
    <source>
        <strain evidence="6">FRACA_ARgP5</strain>
    </source>
</reference>
<dbReference type="Gene3D" id="3.40.50.720">
    <property type="entry name" value="NAD(P)-binding Rossmann-like Domain"/>
    <property type="match status" value="1"/>
</dbReference>
<dbReference type="Gene3D" id="3.40.366.10">
    <property type="entry name" value="Malonyl-Coenzyme A Acyl Carrier Protein, domain 2"/>
    <property type="match status" value="1"/>
</dbReference>
<dbReference type="Pfam" id="PF08659">
    <property type="entry name" value="KR"/>
    <property type="match status" value="1"/>
</dbReference>
<dbReference type="Pfam" id="PF00550">
    <property type="entry name" value="PP-binding"/>
    <property type="match status" value="1"/>
</dbReference>
<feature type="domain" description="Carrier" evidence="5">
    <location>
        <begin position="787"/>
        <end position="862"/>
    </location>
</feature>
<keyword evidence="2" id="KW-0597">Phosphoprotein</keyword>
<gene>
    <name evidence="6" type="ORF">FRACA_3780001</name>
</gene>
<dbReference type="Proteomes" id="UP000234331">
    <property type="component" value="Unassembled WGS sequence"/>
</dbReference>
<dbReference type="InterPro" id="IPR020806">
    <property type="entry name" value="PKS_PP-bd"/>
</dbReference>
<dbReference type="PROSITE" id="PS00012">
    <property type="entry name" value="PHOSPHOPANTETHEINE"/>
    <property type="match status" value="1"/>
</dbReference>
<name>A0A2I2KVV6_9ACTN</name>
<dbReference type="Gene3D" id="3.40.50.1820">
    <property type="entry name" value="alpha/beta hydrolase"/>
    <property type="match status" value="1"/>
</dbReference>
<dbReference type="AlphaFoldDB" id="A0A2I2KVV6"/>
<dbReference type="InterPro" id="IPR029058">
    <property type="entry name" value="AB_hydrolase_fold"/>
</dbReference>
<dbReference type="Pfam" id="PF00698">
    <property type="entry name" value="Acyl_transf_1"/>
    <property type="match status" value="1"/>
</dbReference>
<protein>
    <submittedName>
        <fullName evidence="6">Polyketide synthase family protein</fullName>
    </submittedName>
</protein>
<dbReference type="SMART" id="SM00827">
    <property type="entry name" value="PKS_AT"/>
    <property type="match status" value="1"/>
</dbReference>
<evidence type="ECO:0000256" key="3">
    <source>
        <dbReference type="ARBA" id="ARBA00022679"/>
    </source>
</evidence>
<dbReference type="InterPro" id="IPR001227">
    <property type="entry name" value="Ac_transferase_dom_sf"/>
</dbReference>
<feature type="compositionally biased region" description="Pro residues" evidence="4">
    <location>
        <begin position="231"/>
        <end position="241"/>
    </location>
</feature>
<dbReference type="InterPro" id="IPR020802">
    <property type="entry name" value="TesA-like"/>
</dbReference>
<dbReference type="InterPro" id="IPR036291">
    <property type="entry name" value="NAD(P)-bd_dom_sf"/>
</dbReference>
<keyword evidence="1" id="KW-0596">Phosphopantetheine</keyword>
<dbReference type="EMBL" id="FZMO01000310">
    <property type="protein sequence ID" value="SNQ49807.1"/>
    <property type="molecule type" value="Genomic_DNA"/>
</dbReference>
<dbReference type="SUPFAM" id="SSF51735">
    <property type="entry name" value="NAD(P)-binding Rossmann-fold domains"/>
    <property type="match status" value="2"/>
</dbReference>
<evidence type="ECO:0000259" key="5">
    <source>
        <dbReference type="PROSITE" id="PS50075"/>
    </source>
</evidence>
<dbReference type="SMART" id="SM00823">
    <property type="entry name" value="PKS_PP"/>
    <property type="match status" value="1"/>
</dbReference>
<sequence>MIAIRASADDVTASLVGQDGRVEIAAVNGPAAVVIAGDADAAERIAAGWASRGHATRRLTVSHAFHSPHMDGMLARFRQVVGGVDYRRPAVPVVSTLTGATDEAELCSPDHWVRQARGPVRFLDAVHHLAAAERADTFVELGPDAVLTALLADCLPAVSAQPPSARPHAPETVAVATARAHRPEPDVLLATLATLDVHGVDVDWRAVLGPAGRLVDLPTYPFQRRRHWLSPPSPTPAPGPEPATESGTAAAAAGPEPTSGAGGWWYRPVWRRLDAADVTAAVAAQAGPTPPLGGHWAVLVPPAGVGGALVERVSWLVERLGGVPVPVMLASADRRAIAERLTTEGFTAAGPPVGGLVSLLALDTSPCADHPGLGTGLALTVALAQALADLRVEAPLWAITTGAVPTGPADPVTCPEQAMIWGLGRTLALEAPRTWGGLIDVPLDRAGGLADELRAPDDQSLLWLGVALTAPGGEDQFAVRPDGLWVARLRAEDGPGGAPAGRRWSPAGTVLITGGTGALGGQIARELARGGTDRLVLVGRRGPDTAGARELVGELAALGARATVAACDVGDADQFTALLDQLAAGGEPVTAVVHAAGVAGPSAPLERLDLAAFADVLAAKATGAAVLGRLLADPHTALREVVLVSSIAAVWGSGGQAAYSAANAYLDALAATRTVTGRRLTAVAFGPWADAGIGAEPALRDFLTRRGLRPLDPPSAAGALTHAVAARHPASVVVDVDWARFLPAITAARPSRYFEELALPPTPRSDPSGVGGATAAPPTLPAPRSGAEYADLVRAQAAAVLGHDTPADVDPRRRFLELGFDSLASVELRRRLAAATGLPLGTQAVFEHPTVADLAAHLRSIAADRGDQPDATPSPRPTTSTGAVGDAGGDDGVELAGGVRWLYRQACAQGRFAAGVGVLRAAARLRPVFRTAGEFGTPPRLVRLATGPAPFVLVCLPSLVAPSGPHNFARLALHLHGRRDVHALAHPGFGDGELLPASADLVIGMHADAVARAFPGRPAVLAGYSSGGWLAHATAAALEERGVRPAAVALLDTWLPTDQIPEEDIHEELRGIAVNDQAFALMTEAQVTAQGAYLDLFEHWRPRQVEAPVMLVRAARRMPRRVVAEDVTGPDQAWTTDWEMGHDSFDVAGDHQSMMHEHAETTARDVDRWLRGLEARDGHPARDHDRDGGAGRPAAGVGRLPARPSV</sequence>
<dbReference type="InterPro" id="IPR016035">
    <property type="entry name" value="Acyl_Trfase/lysoPLipase"/>
</dbReference>
<dbReference type="SMART" id="SM00824">
    <property type="entry name" value="PKS_TE"/>
    <property type="match status" value="1"/>
</dbReference>
<dbReference type="SMART" id="SM01294">
    <property type="entry name" value="PKS_PP_betabranch"/>
    <property type="match status" value="1"/>
</dbReference>
<proteinExistence type="predicted"/>
<dbReference type="InterPro" id="IPR001031">
    <property type="entry name" value="Thioesterase"/>
</dbReference>
<feature type="region of interest" description="Disordered" evidence="4">
    <location>
        <begin position="1176"/>
        <end position="1206"/>
    </location>
</feature>
<feature type="compositionally biased region" description="Low complexity" evidence="4">
    <location>
        <begin position="1192"/>
        <end position="1206"/>
    </location>
</feature>
<feature type="region of interest" description="Disordered" evidence="4">
    <location>
        <begin position="760"/>
        <end position="785"/>
    </location>
</feature>
<dbReference type="Gene3D" id="3.30.70.3290">
    <property type="match status" value="1"/>
</dbReference>
<dbReference type="InterPro" id="IPR057326">
    <property type="entry name" value="KR_dom"/>
</dbReference>
<dbReference type="PANTHER" id="PTHR43775:SF37">
    <property type="entry name" value="SI:DKEY-61P9.11"/>
    <property type="match status" value="1"/>
</dbReference>
<dbReference type="InterPro" id="IPR013968">
    <property type="entry name" value="PKS_KR"/>
</dbReference>
<keyword evidence="3" id="KW-0808">Transferase</keyword>
<dbReference type="CDD" id="cd08952">
    <property type="entry name" value="KR_1_SDR_x"/>
    <property type="match status" value="1"/>
</dbReference>
<dbReference type="Gene3D" id="1.10.1200.10">
    <property type="entry name" value="ACP-like"/>
    <property type="match status" value="1"/>
</dbReference>
<feature type="region of interest" description="Disordered" evidence="4">
    <location>
        <begin position="226"/>
        <end position="260"/>
    </location>
</feature>
<evidence type="ECO:0000256" key="4">
    <source>
        <dbReference type="SAM" id="MobiDB-lite"/>
    </source>
</evidence>
<dbReference type="SUPFAM" id="SSF47336">
    <property type="entry name" value="ACP-like"/>
    <property type="match status" value="1"/>
</dbReference>